<evidence type="ECO:0008006" key="3">
    <source>
        <dbReference type="Google" id="ProtNLM"/>
    </source>
</evidence>
<reference evidence="1 2" key="1">
    <citation type="submission" date="2016-10" db="EMBL/GenBank/DDBJ databases">
        <authorList>
            <person name="Varghese N."/>
            <person name="Submissions S."/>
        </authorList>
    </citation>
    <scope>NUCLEOTIDE SEQUENCE [LARGE SCALE GENOMIC DNA]</scope>
    <source>
        <strain evidence="1 2">DSM 17835</strain>
    </source>
</reference>
<name>A0ABY0MXB3_9PSED</name>
<dbReference type="SUPFAM" id="SSF46785">
    <property type="entry name" value="Winged helix' DNA-binding domain"/>
    <property type="match status" value="1"/>
</dbReference>
<dbReference type="Proteomes" id="UP000182858">
    <property type="component" value="Chromosome I"/>
</dbReference>
<gene>
    <name evidence="1" type="ORF">SAMN05216591_0587</name>
</gene>
<evidence type="ECO:0000313" key="1">
    <source>
        <dbReference type="EMBL" id="SDE67773.1"/>
    </source>
</evidence>
<evidence type="ECO:0000313" key="2">
    <source>
        <dbReference type="Proteomes" id="UP000182858"/>
    </source>
</evidence>
<dbReference type="EMBL" id="LT629689">
    <property type="protein sequence ID" value="SDE67773.1"/>
    <property type="molecule type" value="Genomic_DNA"/>
</dbReference>
<organism evidence="1 2">
    <name type="scientific">Pseudomonas extremaustralis</name>
    <dbReference type="NCBI Taxonomy" id="359110"/>
    <lineage>
        <taxon>Bacteria</taxon>
        <taxon>Pseudomonadati</taxon>
        <taxon>Pseudomonadota</taxon>
        <taxon>Gammaproteobacteria</taxon>
        <taxon>Pseudomonadales</taxon>
        <taxon>Pseudomonadaceae</taxon>
        <taxon>Pseudomonas</taxon>
    </lineage>
</organism>
<proteinExistence type="predicted"/>
<sequence>MNTTIEDIVTLRHAHLKTLTRKLIYLMILNGDKEDGWTTISVGEFGKATALTRRAVDYILKDLLNAGIVERRKSSNLYNAPYQYRIVEL</sequence>
<dbReference type="Gene3D" id="1.10.10.10">
    <property type="entry name" value="Winged helix-like DNA-binding domain superfamily/Winged helix DNA-binding domain"/>
    <property type="match status" value="1"/>
</dbReference>
<accession>A0ABY0MXB3</accession>
<dbReference type="InterPro" id="IPR036388">
    <property type="entry name" value="WH-like_DNA-bd_sf"/>
</dbReference>
<keyword evidence="2" id="KW-1185">Reference proteome</keyword>
<protein>
    <recommendedName>
        <fullName evidence="3">MarR family transcriptional regulator</fullName>
    </recommendedName>
</protein>
<dbReference type="InterPro" id="IPR036390">
    <property type="entry name" value="WH_DNA-bd_sf"/>
</dbReference>